<accession>A0A090M5W2</accession>
<evidence type="ECO:0000256" key="1">
    <source>
        <dbReference type="SAM" id="MobiDB-lite"/>
    </source>
</evidence>
<dbReference type="Proteomes" id="UP000009170">
    <property type="component" value="Unassembled WGS sequence"/>
</dbReference>
<dbReference type="OrthoDB" id="5682at2759"/>
<dbReference type="GeneID" id="9832427"/>
<gene>
    <name evidence="2" type="ORF">OT_ostta11g01680</name>
</gene>
<protein>
    <submittedName>
        <fullName evidence="2">Unnamed product</fullName>
    </submittedName>
</protein>
<dbReference type="EMBL" id="CAID01000011">
    <property type="protein sequence ID" value="CEF99635.1"/>
    <property type="molecule type" value="Genomic_DNA"/>
</dbReference>
<evidence type="ECO:0000313" key="2">
    <source>
        <dbReference type="EMBL" id="CEF99635.1"/>
    </source>
</evidence>
<organism evidence="2 3">
    <name type="scientific">Ostreococcus tauri</name>
    <name type="common">Marine green alga</name>
    <dbReference type="NCBI Taxonomy" id="70448"/>
    <lineage>
        <taxon>Eukaryota</taxon>
        <taxon>Viridiplantae</taxon>
        <taxon>Chlorophyta</taxon>
        <taxon>Mamiellophyceae</taxon>
        <taxon>Mamiellales</taxon>
        <taxon>Bathycoccaceae</taxon>
        <taxon>Ostreococcus</taxon>
    </lineage>
</organism>
<reference evidence="3" key="1">
    <citation type="journal article" date="2006" name="Proc. Natl. Acad. Sci. U.S.A.">
        <title>Genome analysis of the smallest free-living eukaryote Ostreococcus tauri unveils many unique features.</title>
        <authorList>
            <person name="Derelle E."/>
            <person name="Ferraz C."/>
            <person name="Rombauts S."/>
            <person name="Rouze P."/>
            <person name="Worden A.Z."/>
            <person name="Robbens S."/>
            <person name="Partensky F."/>
            <person name="Degroeve S."/>
            <person name="Echeynie S."/>
            <person name="Cooke R."/>
            <person name="Saeys Y."/>
            <person name="Wuyts J."/>
            <person name="Jabbari K."/>
            <person name="Bowler C."/>
            <person name="Panaud O."/>
            <person name="Piegu B."/>
            <person name="Ball S.G."/>
            <person name="Ral J.-P."/>
            <person name="Bouget F.-Y."/>
            <person name="Piganeau G."/>
            <person name="De Baets B."/>
            <person name="Picard A."/>
            <person name="Delseny M."/>
            <person name="Demaille J."/>
            <person name="Van de Peer Y."/>
            <person name="Moreau H."/>
        </authorList>
    </citation>
    <scope>NUCLEOTIDE SEQUENCE [LARGE SCALE GENOMIC DNA]</scope>
    <source>
        <strain evidence="3">OTTH 0595 / CCAP 157/2 / RCC745</strain>
    </source>
</reference>
<keyword evidence="3" id="KW-1185">Reference proteome</keyword>
<dbReference type="KEGG" id="ota:OT_ostta11g01680"/>
<proteinExistence type="predicted"/>
<reference evidence="2 3" key="2">
    <citation type="journal article" date="2014" name="BMC Genomics">
        <title>An improved genome of the model marine alga Ostreococcus tauri unfolds by assessing Illumina de novo assemblies.</title>
        <authorList>
            <person name="Blanc-Mathieu R."/>
            <person name="Verhelst B."/>
            <person name="Derelle E."/>
            <person name="Rombauts S."/>
            <person name="Bouget F.Y."/>
            <person name="Carre I."/>
            <person name="Chateau A."/>
            <person name="Eyre-Walker A."/>
            <person name="Grimsley N."/>
            <person name="Moreau H."/>
            <person name="Piegu B."/>
            <person name="Rivals E."/>
            <person name="Schackwitz W."/>
            <person name="Van de Peer Y."/>
            <person name="Piganeau G."/>
        </authorList>
    </citation>
    <scope>NUCLEOTIDE SEQUENCE [LARGE SCALE GENOMIC DNA]</scope>
    <source>
        <strain evidence="3">OTTH 0595 / CCAP 157/2 / RCC745</strain>
    </source>
</reference>
<feature type="region of interest" description="Disordered" evidence="1">
    <location>
        <begin position="1"/>
        <end position="26"/>
    </location>
</feature>
<name>A0A090M5W2_OSTTA</name>
<sequence>MELRAVSSRASTSRTRAGWSAPTPRAARTTCRRRTVADATREDEEARRRPARHYVNLKNGVEALPFIRDVMHVRRYDYCRIQSSLLEAGHVERVITELDSSLLLDLALGRACFVWDYGSRDVVKGKGNPRALWYGLEFVRYALRKEWFPGTEVAEKAIAVTRGKRVDQDFDRKLTMLDRSTKRKIRYYRQFIPESVSDVRLIGVYRATTHDDDTEFYRSVLHANELTNELFTSDAPPSPRYEAETIEAIERLGKGEFNLYFSGAEEPAWLNQKAR</sequence>
<comment type="caution">
    <text evidence="2">The sequence shown here is derived from an EMBL/GenBank/DDBJ whole genome shotgun (WGS) entry which is preliminary data.</text>
</comment>
<dbReference type="AlphaFoldDB" id="A0A090M5W2"/>
<evidence type="ECO:0000313" key="3">
    <source>
        <dbReference type="Proteomes" id="UP000009170"/>
    </source>
</evidence>
<dbReference type="InParanoid" id="A0A090M5W2"/>
<dbReference type="RefSeq" id="XP_003081984.2">
    <property type="nucleotide sequence ID" value="XM_003081936.2"/>
</dbReference>